<keyword evidence="5" id="KW-0143">Chaperone</keyword>
<evidence type="ECO:0000313" key="10">
    <source>
        <dbReference type="Proteomes" id="UP000187209"/>
    </source>
</evidence>
<dbReference type="PROSITE" id="PS50076">
    <property type="entry name" value="DNAJ_2"/>
    <property type="match status" value="1"/>
</dbReference>
<keyword evidence="2" id="KW-0677">Repeat</keyword>
<dbReference type="Gene3D" id="1.10.287.110">
    <property type="entry name" value="DnaJ domain"/>
    <property type="match status" value="1"/>
</dbReference>
<keyword evidence="3 6" id="KW-0863">Zinc-finger</keyword>
<organism evidence="9 10">
    <name type="scientific">Stentor coeruleus</name>
    <dbReference type="NCBI Taxonomy" id="5963"/>
    <lineage>
        <taxon>Eukaryota</taxon>
        <taxon>Sar</taxon>
        <taxon>Alveolata</taxon>
        <taxon>Ciliophora</taxon>
        <taxon>Postciliodesmatophora</taxon>
        <taxon>Heterotrichea</taxon>
        <taxon>Heterotrichida</taxon>
        <taxon>Stentoridae</taxon>
        <taxon>Stentor</taxon>
    </lineage>
</organism>
<dbReference type="PANTHER" id="PTHR44145:SF3">
    <property type="entry name" value="DNAJ HOMOLOG SUBFAMILY A MEMBER 3, MITOCHONDRIAL"/>
    <property type="match status" value="1"/>
</dbReference>
<dbReference type="GO" id="GO:0051082">
    <property type="term" value="F:unfolded protein binding"/>
    <property type="evidence" value="ECO:0007669"/>
    <property type="project" value="InterPro"/>
</dbReference>
<dbReference type="HAMAP" id="MF_01152">
    <property type="entry name" value="DnaJ"/>
    <property type="match status" value="1"/>
</dbReference>
<dbReference type="Pfam" id="PF00684">
    <property type="entry name" value="DnaJ_CXXCXGXG"/>
    <property type="match status" value="1"/>
</dbReference>
<dbReference type="FunFam" id="2.10.230.10:FF:000002">
    <property type="entry name" value="Molecular chaperone DnaJ"/>
    <property type="match status" value="1"/>
</dbReference>
<dbReference type="InterPro" id="IPR008971">
    <property type="entry name" value="HSP40/DnaJ_pept-bd"/>
</dbReference>
<keyword evidence="1 6" id="KW-0479">Metal-binding</keyword>
<dbReference type="InterPro" id="IPR036869">
    <property type="entry name" value="J_dom_sf"/>
</dbReference>
<dbReference type="GO" id="GO:0005524">
    <property type="term" value="F:ATP binding"/>
    <property type="evidence" value="ECO:0007669"/>
    <property type="project" value="InterPro"/>
</dbReference>
<feature type="zinc finger region" description="CR-type" evidence="6">
    <location>
        <begin position="158"/>
        <end position="236"/>
    </location>
</feature>
<dbReference type="SMART" id="SM00271">
    <property type="entry name" value="DnaJ"/>
    <property type="match status" value="1"/>
</dbReference>
<feature type="domain" description="CR-type" evidence="8">
    <location>
        <begin position="158"/>
        <end position="236"/>
    </location>
</feature>
<dbReference type="Pfam" id="PF01556">
    <property type="entry name" value="DnaJ_C"/>
    <property type="match status" value="1"/>
</dbReference>
<dbReference type="CDD" id="cd06257">
    <property type="entry name" value="DnaJ"/>
    <property type="match status" value="1"/>
</dbReference>
<dbReference type="GO" id="GO:0031072">
    <property type="term" value="F:heat shock protein binding"/>
    <property type="evidence" value="ECO:0007669"/>
    <property type="project" value="InterPro"/>
</dbReference>
<dbReference type="SUPFAM" id="SSF49493">
    <property type="entry name" value="HSP40/DnaJ peptide-binding domain"/>
    <property type="match status" value="2"/>
</dbReference>
<feature type="domain" description="J" evidence="7">
    <location>
        <begin position="20"/>
        <end position="84"/>
    </location>
</feature>
<evidence type="ECO:0000256" key="4">
    <source>
        <dbReference type="ARBA" id="ARBA00022833"/>
    </source>
</evidence>
<evidence type="ECO:0000256" key="1">
    <source>
        <dbReference type="ARBA" id="ARBA00022723"/>
    </source>
</evidence>
<reference evidence="9 10" key="1">
    <citation type="submission" date="2016-11" db="EMBL/GenBank/DDBJ databases">
        <title>The macronuclear genome of Stentor coeruleus: a giant cell with tiny introns.</title>
        <authorList>
            <person name="Slabodnick M."/>
            <person name="Ruby J.G."/>
            <person name="Reiff S.B."/>
            <person name="Swart E.C."/>
            <person name="Gosai S."/>
            <person name="Prabakaran S."/>
            <person name="Witkowska E."/>
            <person name="Larue G.E."/>
            <person name="Fisher S."/>
            <person name="Freeman R.M."/>
            <person name="Gunawardena J."/>
            <person name="Chu W."/>
            <person name="Stover N.A."/>
            <person name="Gregory B.D."/>
            <person name="Nowacki M."/>
            <person name="Derisi J."/>
            <person name="Roy S.W."/>
            <person name="Marshall W.F."/>
            <person name="Sood P."/>
        </authorList>
    </citation>
    <scope>NUCLEOTIDE SEQUENCE [LARGE SCALE GENOMIC DNA]</scope>
    <source>
        <strain evidence="9">WM001</strain>
    </source>
</reference>
<dbReference type="SUPFAM" id="SSF57938">
    <property type="entry name" value="DnaJ/Hsp40 cysteine-rich domain"/>
    <property type="match status" value="1"/>
</dbReference>
<evidence type="ECO:0008006" key="11">
    <source>
        <dbReference type="Google" id="ProtNLM"/>
    </source>
</evidence>
<dbReference type="PRINTS" id="PR00625">
    <property type="entry name" value="JDOMAIN"/>
</dbReference>
<evidence type="ECO:0000259" key="8">
    <source>
        <dbReference type="PROSITE" id="PS51188"/>
    </source>
</evidence>
<dbReference type="GO" id="GO:0006457">
    <property type="term" value="P:protein folding"/>
    <property type="evidence" value="ECO:0007669"/>
    <property type="project" value="InterPro"/>
</dbReference>
<proteinExistence type="inferred from homology"/>
<dbReference type="Proteomes" id="UP000187209">
    <property type="component" value="Unassembled WGS sequence"/>
</dbReference>
<dbReference type="InterPro" id="IPR036410">
    <property type="entry name" value="HSP_DnaJ_Cys-rich_dom_sf"/>
</dbReference>
<evidence type="ECO:0000313" key="9">
    <source>
        <dbReference type="EMBL" id="OMJ91962.1"/>
    </source>
</evidence>
<dbReference type="InterPro" id="IPR001305">
    <property type="entry name" value="HSP_DnaJ_Cys-rich_dom"/>
</dbReference>
<dbReference type="CDD" id="cd10719">
    <property type="entry name" value="DnaJ_zf"/>
    <property type="match status" value="1"/>
</dbReference>
<dbReference type="FunFam" id="2.60.260.20:FF:000005">
    <property type="entry name" value="Chaperone protein dnaJ 1, mitochondrial"/>
    <property type="match status" value="1"/>
</dbReference>
<dbReference type="Gene3D" id="2.60.260.20">
    <property type="entry name" value="Urease metallochaperone UreE, N-terminal domain"/>
    <property type="match status" value="2"/>
</dbReference>
<dbReference type="OrthoDB" id="10256793at2759"/>
<dbReference type="InterPro" id="IPR012724">
    <property type="entry name" value="DnaJ"/>
</dbReference>
<evidence type="ECO:0000256" key="6">
    <source>
        <dbReference type="PROSITE-ProRule" id="PRU00546"/>
    </source>
</evidence>
<evidence type="ECO:0000256" key="2">
    <source>
        <dbReference type="ARBA" id="ARBA00022737"/>
    </source>
</evidence>
<dbReference type="InterPro" id="IPR002939">
    <property type="entry name" value="DnaJ_C"/>
</dbReference>
<dbReference type="Gene3D" id="2.10.230.10">
    <property type="entry name" value="Heat shock protein DnaJ, cysteine-rich domain"/>
    <property type="match status" value="1"/>
</dbReference>
<protein>
    <recommendedName>
        <fullName evidence="11">J domain-containing protein</fullName>
    </recommendedName>
</protein>
<accession>A0A1R2CSH8</accession>
<keyword evidence="10" id="KW-1185">Reference proteome</keyword>
<dbReference type="SUPFAM" id="SSF46565">
    <property type="entry name" value="Chaperone J-domain"/>
    <property type="match status" value="1"/>
</dbReference>
<dbReference type="EMBL" id="MPUH01000071">
    <property type="protein sequence ID" value="OMJ91962.1"/>
    <property type="molecule type" value="Genomic_DNA"/>
</dbReference>
<dbReference type="InterPro" id="IPR051938">
    <property type="entry name" value="Apopto_cytoskel_mod"/>
</dbReference>
<dbReference type="Pfam" id="PF00226">
    <property type="entry name" value="DnaJ"/>
    <property type="match status" value="1"/>
</dbReference>
<dbReference type="PANTHER" id="PTHR44145">
    <property type="entry name" value="DNAJ HOMOLOG SUBFAMILY A MEMBER 3, MITOCHONDRIAL"/>
    <property type="match status" value="1"/>
</dbReference>
<name>A0A1R2CSH8_9CILI</name>
<dbReference type="PROSITE" id="PS51188">
    <property type="entry name" value="ZF_CR"/>
    <property type="match status" value="1"/>
</dbReference>
<dbReference type="GO" id="GO:0009408">
    <property type="term" value="P:response to heat"/>
    <property type="evidence" value="ECO:0007669"/>
    <property type="project" value="InterPro"/>
</dbReference>
<keyword evidence="4 6" id="KW-0862">Zinc</keyword>
<evidence type="ECO:0000256" key="3">
    <source>
        <dbReference type="ARBA" id="ARBA00022771"/>
    </source>
</evidence>
<evidence type="ECO:0000259" key="7">
    <source>
        <dbReference type="PROSITE" id="PS50076"/>
    </source>
</evidence>
<comment type="caution">
    <text evidence="9">The sequence shown here is derived from an EMBL/GenBank/DDBJ whole genome shotgun (WGS) entry which is preliminary data.</text>
</comment>
<dbReference type="GO" id="GO:0008270">
    <property type="term" value="F:zinc ion binding"/>
    <property type="evidence" value="ECO:0007669"/>
    <property type="project" value="UniProtKB-KW"/>
</dbReference>
<dbReference type="AlphaFoldDB" id="A0A1R2CSH8"/>
<dbReference type="CDD" id="cd10747">
    <property type="entry name" value="DnaJ_C"/>
    <property type="match status" value="1"/>
</dbReference>
<dbReference type="InterPro" id="IPR001623">
    <property type="entry name" value="DnaJ_domain"/>
</dbReference>
<sequence length="392" mass="44253">MFIPLLRSFQSSRRLFYKKDYYSILGISRSASESEIKKAYFSLAKKYHPDVNKNPDAKEKFAEINLAYETLGELEKRRAYDSTGMTADEQDQAKNSGFNPSSNFNPFTNFTASEFNFKDIFNEFDSFFTGHEDHETINFKGDDIFLVLEISFIEAVKGTQKNIKFERKSLCSTCNGTKIKPGTNPIKCSSCGGKGHIQMQMGPILMQTICNKCKGKGSIFKTHCISCRGIGMENKDCDEVVNIPPGIDNGQSLRMVKKGHNASGMQGDLLVKIVIAQHPIFHREGQDIHSDVFITIPQAALGAFLEVETIHGKTKVNVEPGMNSGDQKRIPGFGIQYLPPNQNKRGDHVITFKIKVPKKLTDEQKKLYEQLAQIEYNNISDHNPNKFKTFYK</sequence>
<evidence type="ECO:0000256" key="5">
    <source>
        <dbReference type="ARBA" id="ARBA00023186"/>
    </source>
</evidence>
<gene>
    <name evidence="9" type="ORF">SteCoe_5397</name>
</gene>